<gene>
    <name evidence="2" type="ORF">SAMN05443144_102200</name>
</gene>
<evidence type="ECO:0000313" key="3">
    <source>
        <dbReference type="Proteomes" id="UP000184041"/>
    </source>
</evidence>
<dbReference type="Proteomes" id="UP000184041">
    <property type="component" value="Unassembled WGS sequence"/>
</dbReference>
<dbReference type="Gene3D" id="3.90.182.10">
    <property type="entry name" value="Toxin - Anthrax Protective Antigen,domain 1"/>
    <property type="match status" value="1"/>
</dbReference>
<keyword evidence="3" id="KW-1185">Reference proteome</keyword>
<dbReference type="Gene3D" id="3.40.720.10">
    <property type="entry name" value="Alkaline Phosphatase, subunit A"/>
    <property type="match status" value="1"/>
</dbReference>
<dbReference type="PANTHER" id="PTHR43751:SF3">
    <property type="entry name" value="SULFATASE N-TERMINAL DOMAIN-CONTAINING PROTEIN"/>
    <property type="match status" value="1"/>
</dbReference>
<proteinExistence type="predicted"/>
<dbReference type="SUPFAM" id="SSF53649">
    <property type="entry name" value="Alkaline phosphatase-like"/>
    <property type="match status" value="1"/>
</dbReference>
<organism evidence="2 3">
    <name type="scientific">Fodinibius roseus</name>
    <dbReference type="NCBI Taxonomy" id="1194090"/>
    <lineage>
        <taxon>Bacteria</taxon>
        <taxon>Pseudomonadati</taxon>
        <taxon>Balneolota</taxon>
        <taxon>Balneolia</taxon>
        <taxon>Balneolales</taxon>
        <taxon>Balneolaceae</taxon>
        <taxon>Fodinibius</taxon>
    </lineage>
</organism>
<dbReference type="AlphaFoldDB" id="A0A1M4V595"/>
<accession>A0A1M4V595</accession>
<dbReference type="PANTHER" id="PTHR43751">
    <property type="entry name" value="SULFATASE"/>
    <property type="match status" value="1"/>
</dbReference>
<dbReference type="SUPFAM" id="SSF56988">
    <property type="entry name" value="Anthrax protective antigen"/>
    <property type="match status" value="1"/>
</dbReference>
<dbReference type="Pfam" id="PF07691">
    <property type="entry name" value="PA14"/>
    <property type="match status" value="1"/>
</dbReference>
<dbReference type="EMBL" id="FQUS01000002">
    <property type="protein sequence ID" value="SHE64072.1"/>
    <property type="molecule type" value="Genomic_DNA"/>
</dbReference>
<dbReference type="CDD" id="cd16145">
    <property type="entry name" value="ARS_like"/>
    <property type="match status" value="1"/>
</dbReference>
<dbReference type="Pfam" id="PF00884">
    <property type="entry name" value="Sulfatase"/>
    <property type="match status" value="1"/>
</dbReference>
<dbReference type="InterPro" id="IPR037524">
    <property type="entry name" value="PA14/GLEYA"/>
</dbReference>
<reference evidence="2 3" key="1">
    <citation type="submission" date="2016-11" db="EMBL/GenBank/DDBJ databases">
        <authorList>
            <person name="Jaros S."/>
            <person name="Januszkiewicz K."/>
            <person name="Wedrychowicz H."/>
        </authorList>
    </citation>
    <scope>NUCLEOTIDE SEQUENCE [LARGE SCALE GENOMIC DNA]</scope>
    <source>
        <strain evidence="2 3">DSM 21986</strain>
    </source>
</reference>
<dbReference type="STRING" id="1194090.SAMN05443144_102200"/>
<sequence>MDTTQKLNMSIIYITDMKKSIRFVSFFGLFFLSLIGCREPQQQPAKGSGAPPNIIFILTDDLGYGDIGAFYQNERVDEGEPFHKTPNLDRMVAEGIRLDRHYVGAPVCAPSRASLLQGVHQGHAQIRDNQFDKALSDNHNLATVLKEAGYATGLVGKYGLQGREGDSPQTWEAYPTKRGFDHFFGYVRHRDGHNHYPAHEVRQRPPVELYSGTEEISDQLKGAYTTDLFTAAAKKWITEQKDTGHPFFLYLPYDTPHAGLEIAPAPYPKGGGLKGGVQWKGEKGHIINTADSTIEDYIHHDYAGRDWPEPQKRFASMVRRIDNGVGDILQLLNDLDIDDNTLVVFTSDNGPHRESYGYGAYDPTFFDSFGPLDGIKRDTWEGGIRVPTIVRWPGQIPAGSTSDAPGGFHDWLPTFADLAGLPAPARTDGVSLLPLLSGEGTPNESEVYIEYSQGGATPDYSEFEASRQGQRRGQMQVIYLDGYKGIRYNVESADDDFRIYDTRKDPGETKDLAGSSGKFEKLQGLMKDRVLRLRRPDSTAARPYDEVPVPAVEAPQNLKLGLRYRVFETPTPWTPDVSTLGLDSESASGVAKGFDLSVRTRDEDIVIAYSGLLDVPQTGTYTFSLQTDGGAVLHLHAATVIDADRGYTGGTEVSGDIHLEEGYHPIQLTYARGEKGTHALQVRWRGPGFTRQPIGPEQLNHKVYSE</sequence>
<dbReference type="SMART" id="SM00758">
    <property type="entry name" value="PA14"/>
    <property type="match status" value="1"/>
</dbReference>
<dbReference type="PROSITE" id="PS51820">
    <property type="entry name" value="PA14"/>
    <property type="match status" value="1"/>
</dbReference>
<name>A0A1M4V595_9BACT</name>
<evidence type="ECO:0000259" key="1">
    <source>
        <dbReference type="PROSITE" id="PS51820"/>
    </source>
</evidence>
<dbReference type="InterPro" id="IPR011658">
    <property type="entry name" value="PA14_dom"/>
</dbReference>
<dbReference type="InterPro" id="IPR017850">
    <property type="entry name" value="Alkaline_phosphatase_core_sf"/>
</dbReference>
<dbReference type="InterPro" id="IPR052701">
    <property type="entry name" value="GAG_Ulvan_Degrading_Sulfatases"/>
</dbReference>
<feature type="domain" description="PA14" evidence="1">
    <location>
        <begin position="557"/>
        <end position="698"/>
    </location>
</feature>
<protein>
    <submittedName>
        <fullName evidence="2">Uncharacterized sulfatase</fullName>
    </submittedName>
</protein>
<evidence type="ECO:0000313" key="2">
    <source>
        <dbReference type="EMBL" id="SHE64072.1"/>
    </source>
</evidence>
<dbReference type="InterPro" id="IPR000917">
    <property type="entry name" value="Sulfatase_N"/>
</dbReference>